<feature type="domain" description="FAD/NAD(P)-binding" evidence="4">
    <location>
        <begin position="172"/>
        <end position="430"/>
    </location>
</feature>
<dbReference type="InterPro" id="IPR006222">
    <property type="entry name" value="GCVT_N"/>
</dbReference>
<dbReference type="SUPFAM" id="SSF103025">
    <property type="entry name" value="Folate-binding domain"/>
    <property type="match status" value="1"/>
</dbReference>
<dbReference type="Pfam" id="PF13510">
    <property type="entry name" value="Fer2_4"/>
    <property type="match status" value="1"/>
</dbReference>
<dbReference type="SUPFAM" id="SSF101790">
    <property type="entry name" value="Aminomethyltransferase beta-barrel domain"/>
    <property type="match status" value="1"/>
</dbReference>
<sequence length="987" mass="107110">MSDAYRIAGHGRLTPAKTIRFSFDGKTYTGLEGDTLASALLANGVHLVGRSYKYHRPRGFLTAGSEEPNALFDIARDSARRQPNVRGTVQEVFDGMKATSQNRWPSLSFDAGAINDVLSPFFIAGFYYKTFMWPRAAWNRLYEPLIRKAAGLGVAPTEADPDTYASRYTHCDVLVVGAGLAGLTAALTAARSGKDVIICDEQAEAGGALLYETGTRVDGKDGYDWARSVTAELAAMKNVRLMTRTTAAGYYNHNFVSLAERLTDHLPGAEASGPRERLWQVRAGQVILATGSIERPMVFANNDRPGIMLASAARRYLRQYGVAVGESVGVYCAHDSAYEAAFDLKRAGVRIAAIIDSREAPSAGLVDEARSLDIKVLTGHAVVNTKGRLRVKSMQVKALSSGKKRDFAIDALITSAGWTPSVHLFSQSRGKLIFDAEKERFVPGTYAQNSVCVGACSGTDAIHAVIGEAAAAGGGEAGYTGENAWRWTGGMLGAGEGAGADDHVKAFIDYQHDVCAKDIRQAVREGMASIEHIKRFTTNGMASDQGKLSNMHGLAIAAEMLDRPIPQVGLTTFRQPYTPVTFGTLIGHSRGALFDPARKTPIHQWADEQGAAFEDVGNWKRAWYFPKVGETKEDAVARECRTTRETAGIFDASTLGKIEVVGPDAEAFMNLMYSNAWSTLKPGKCRYGLMLREDGYVYDDGVVGRLGPDRFHVTTTTGGAPRVLNHMEDYLQTEFPHLKVWLTSTTEQWAVIAVQGPKAREIVEPFVEGADISAEAFSHMSVLECRVCGVPARLFRVSFTGELGFEINVPSDFGLSVWKQIYARGESLGACVYGTETMHVLRAEKGFIVVGQDTDGTVTPFDLGMGWAVSKKKTDFVGMRGLKRPDLIAENRKQLIGLVAKSNARLVLEEGAHVIVDPDTPKPVSALGHVTSAYWSGSLGQGIAFALIENGHSRKGETLYVPMPERNIAVEVVDTIFYDKEGARLHG</sequence>
<dbReference type="Pfam" id="PF08669">
    <property type="entry name" value="GCV_T_C"/>
    <property type="match status" value="1"/>
</dbReference>
<proteinExistence type="inferred from homology"/>
<accession>A0A4R3NVF7</accession>
<name>A0A4R3NVF7_9HYPH</name>
<comment type="caution">
    <text evidence="7">The sequence shown here is derived from an EMBL/GenBank/DDBJ whole genome shotgun (WGS) entry which is preliminary data.</text>
</comment>
<dbReference type="InterPro" id="IPR041854">
    <property type="entry name" value="BFD-like_2Fe2S-bd_dom_sf"/>
</dbReference>
<dbReference type="PANTHER" id="PTHR43757">
    <property type="entry name" value="AMINOMETHYLTRANSFERASE"/>
    <property type="match status" value="1"/>
</dbReference>
<dbReference type="EMBL" id="SMAR01000016">
    <property type="protein sequence ID" value="TCT37867.1"/>
    <property type="molecule type" value="Genomic_DNA"/>
</dbReference>
<dbReference type="Pfam" id="PF17806">
    <property type="entry name" value="SO_alpha_A3"/>
    <property type="match status" value="1"/>
</dbReference>
<dbReference type="NCBIfam" id="TIGR01372">
    <property type="entry name" value="soxA"/>
    <property type="match status" value="1"/>
</dbReference>
<dbReference type="InterPro" id="IPR042204">
    <property type="entry name" value="2Fe-2S-bd_N"/>
</dbReference>
<evidence type="ECO:0000259" key="4">
    <source>
        <dbReference type="Pfam" id="PF07992"/>
    </source>
</evidence>
<dbReference type="Proteomes" id="UP000295097">
    <property type="component" value="Unassembled WGS sequence"/>
</dbReference>
<dbReference type="GO" id="GO:0046653">
    <property type="term" value="P:tetrahydrofolate metabolic process"/>
    <property type="evidence" value="ECO:0007669"/>
    <property type="project" value="InterPro"/>
</dbReference>
<dbReference type="Gene3D" id="1.10.10.1100">
    <property type="entry name" value="BFD-like [2Fe-2S]-binding domain"/>
    <property type="match status" value="1"/>
</dbReference>
<dbReference type="OrthoDB" id="5287468at2"/>
<evidence type="ECO:0000259" key="6">
    <source>
        <dbReference type="Pfam" id="PF17806"/>
    </source>
</evidence>
<evidence type="ECO:0000313" key="8">
    <source>
        <dbReference type="Proteomes" id="UP000295097"/>
    </source>
</evidence>
<dbReference type="Gene3D" id="3.10.20.440">
    <property type="entry name" value="2Fe-2S iron-sulphur cluster binding domain, sarcosine oxidase, alpha subunit, N-terminal domain"/>
    <property type="match status" value="1"/>
</dbReference>
<dbReference type="SUPFAM" id="SSF51905">
    <property type="entry name" value="FAD/NAD(P)-binding domain"/>
    <property type="match status" value="1"/>
</dbReference>
<dbReference type="InterPro" id="IPR036188">
    <property type="entry name" value="FAD/NAD-bd_sf"/>
</dbReference>
<gene>
    <name evidence="7" type="ORF">EDC90_101653</name>
</gene>
<dbReference type="InterPro" id="IPR041117">
    <property type="entry name" value="SoxA_A3"/>
</dbReference>
<feature type="domain" description="Aminomethyltransferase C-terminal" evidence="5">
    <location>
        <begin position="893"/>
        <end position="979"/>
    </location>
</feature>
<dbReference type="AlphaFoldDB" id="A0A4R3NVF7"/>
<protein>
    <submittedName>
        <fullName evidence="7">Sarcosine oxidase subunit alpha</fullName>
    </submittedName>
</protein>
<evidence type="ECO:0000259" key="3">
    <source>
        <dbReference type="Pfam" id="PF01571"/>
    </source>
</evidence>
<comment type="similarity">
    <text evidence="1">Belongs to the GcvT family.</text>
</comment>
<dbReference type="PANTHER" id="PTHR43757:SF2">
    <property type="entry name" value="AMINOMETHYLTRANSFERASE, MITOCHONDRIAL"/>
    <property type="match status" value="1"/>
</dbReference>
<feature type="domain" description="GCVT N-terminal" evidence="3">
    <location>
        <begin position="602"/>
        <end position="873"/>
    </location>
</feature>
<dbReference type="InterPro" id="IPR006277">
    <property type="entry name" value="Sarcosine_oxidase_asu"/>
</dbReference>
<dbReference type="InterPro" id="IPR023753">
    <property type="entry name" value="FAD/NAD-binding_dom"/>
</dbReference>
<dbReference type="Pfam" id="PF01571">
    <property type="entry name" value="GCV_T"/>
    <property type="match status" value="1"/>
</dbReference>
<dbReference type="InterPro" id="IPR029043">
    <property type="entry name" value="GcvT/YgfZ_C"/>
</dbReference>
<dbReference type="InterPro" id="IPR013977">
    <property type="entry name" value="GcvT_C"/>
</dbReference>
<dbReference type="Gene3D" id="3.30.1360.120">
    <property type="entry name" value="Probable tRNA modification gtpase trme, domain 1"/>
    <property type="match status" value="1"/>
</dbReference>
<keyword evidence="8" id="KW-1185">Reference proteome</keyword>
<dbReference type="RefSeq" id="WP_132311690.1">
    <property type="nucleotide sequence ID" value="NZ_SMAR01000016.1"/>
</dbReference>
<dbReference type="PRINTS" id="PR00368">
    <property type="entry name" value="FADPNR"/>
</dbReference>
<evidence type="ECO:0000256" key="2">
    <source>
        <dbReference type="ARBA" id="ARBA00023002"/>
    </source>
</evidence>
<keyword evidence="2" id="KW-0560">Oxidoreductase</keyword>
<evidence type="ECO:0000259" key="5">
    <source>
        <dbReference type="Pfam" id="PF08669"/>
    </source>
</evidence>
<dbReference type="GO" id="GO:0008115">
    <property type="term" value="F:sarcosine oxidase activity"/>
    <property type="evidence" value="ECO:0007669"/>
    <property type="project" value="InterPro"/>
</dbReference>
<evidence type="ECO:0000256" key="1">
    <source>
        <dbReference type="ARBA" id="ARBA00008609"/>
    </source>
</evidence>
<organism evidence="7 8">
    <name type="scientific">Martelella mediterranea</name>
    <dbReference type="NCBI Taxonomy" id="293089"/>
    <lineage>
        <taxon>Bacteria</taxon>
        <taxon>Pseudomonadati</taxon>
        <taxon>Pseudomonadota</taxon>
        <taxon>Alphaproteobacteria</taxon>
        <taxon>Hyphomicrobiales</taxon>
        <taxon>Aurantimonadaceae</taxon>
        <taxon>Martelella</taxon>
    </lineage>
</organism>
<dbReference type="Gene3D" id="3.50.50.60">
    <property type="entry name" value="FAD/NAD(P)-binding domain"/>
    <property type="match status" value="2"/>
</dbReference>
<dbReference type="PIRSF" id="PIRSF037980">
    <property type="entry name" value="SoxA"/>
    <property type="match status" value="1"/>
</dbReference>
<dbReference type="Pfam" id="PF07992">
    <property type="entry name" value="Pyr_redox_2"/>
    <property type="match status" value="1"/>
</dbReference>
<reference evidence="7 8" key="1">
    <citation type="submission" date="2019-03" db="EMBL/GenBank/DDBJ databases">
        <title>Freshwater and sediment microbial communities from various areas in North America, analyzing microbe dynamics in response to fracking.</title>
        <authorList>
            <person name="Lamendella R."/>
        </authorList>
    </citation>
    <scope>NUCLEOTIDE SEQUENCE [LARGE SCALE GENOMIC DNA]</scope>
    <source>
        <strain evidence="7 8">175.2</strain>
    </source>
</reference>
<dbReference type="InterPro" id="IPR028896">
    <property type="entry name" value="GcvT/YgfZ/DmdA"/>
</dbReference>
<feature type="domain" description="SoxA A3" evidence="6">
    <location>
        <begin position="505"/>
        <end position="585"/>
    </location>
</feature>
<dbReference type="PRINTS" id="PR00411">
    <property type="entry name" value="PNDRDTASEI"/>
</dbReference>
<evidence type="ECO:0000313" key="7">
    <source>
        <dbReference type="EMBL" id="TCT37867.1"/>
    </source>
</evidence>
<dbReference type="InterPro" id="IPR027266">
    <property type="entry name" value="TrmE/GcvT-like"/>
</dbReference>